<evidence type="ECO:0000313" key="2">
    <source>
        <dbReference type="EMBL" id="QEM11754.1"/>
    </source>
</evidence>
<feature type="signal peptide" evidence="1">
    <location>
        <begin position="1"/>
        <end position="20"/>
    </location>
</feature>
<dbReference type="Proteomes" id="UP000251402">
    <property type="component" value="Chromosome"/>
</dbReference>
<gene>
    <name evidence="2" type="ORF">DEO27_017550</name>
</gene>
<dbReference type="Gene3D" id="3.20.20.80">
    <property type="entry name" value="Glycosidases"/>
    <property type="match status" value="1"/>
</dbReference>
<dbReference type="AlphaFoldDB" id="A0A5C1I1M6"/>
<name>A0A5C1I1M6_9SPHI</name>
<keyword evidence="3" id="KW-1185">Reference proteome</keyword>
<dbReference type="CDD" id="cd11576">
    <property type="entry name" value="GH99_GH71_like_2"/>
    <property type="match status" value="1"/>
</dbReference>
<keyword evidence="1" id="KW-0732">Signal</keyword>
<dbReference type="PROSITE" id="PS51257">
    <property type="entry name" value="PROKAR_LIPOPROTEIN"/>
    <property type="match status" value="1"/>
</dbReference>
<dbReference type="OrthoDB" id="9783748at2"/>
<evidence type="ECO:0008006" key="4">
    <source>
        <dbReference type="Google" id="ProtNLM"/>
    </source>
</evidence>
<dbReference type="EMBL" id="CP043450">
    <property type="protein sequence ID" value="QEM11754.1"/>
    <property type="molecule type" value="Genomic_DNA"/>
</dbReference>
<organism evidence="2 3">
    <name type="scientific">Mucilaginibacter rubeus</name>
    <dbReference type="NCBI Taxonomy" id="2027860"/>
    <lineage>
        <taxon>Bacteria</taxon>
        <taxon>Pseudomonadati</taxon>
        <taxon>Bacteroidota</taxon>
        <taxon>Sphingobacteriia</taxon>
        <taxon>Sphingobacteriales</taxon>
        <taxon>Sphingobacteriaceae</taxon>
        <taxon>Mucilaginibacter</taxon>
    </lineage>
</organism>
<feature type="chain" id="PRO_5022810473" description="Xylosidase" evidence="1">
    <location>
        <begin position="21"/>
        <end position="577"/>
    </location>
</feature>
<dbReference type="KEGG" id="mrub:DEO27_017550"/>
<evidence type="ECO:0000256" key="1">
    <source>
        <dbReference type="SAM" id="SignalP"/>
    </source>
</evidence>
<reference evidence="2" key="1">
    <citation type="submission" date="2019-08" db="EMBL/GenBank/DDBJ databases">
        <title>Comparative genome analysis confer to the adaptation heavy metal polluted environment.</title>
        <authorList>
            <person name="Li Y."/>
        </authorList>
    </citation>
    <scope>NUCLEOTIDE SEQUENCE [LARGE SCALE GENOMIC DNA]</scope>
    <source>
        <strain evidence="2">P1</strain>
    </source>
</reference>
<dbReference type="RefSeq" id="WP_146749962.1">
    <property type="nucleotide sequence ID" value="NZ_CP043450.1"/>
</dbReference>
<sequence>MRKMIILCLAAMIGASISCTKKNTLADMEHVQGTDKLKVQGSPPGDVVGKLVVGYQGWFSATGDGSPNNHWVHWAGNAGGAAPSPGHQTFELWPDMREYTNSYQTGYANLGNGQPAKLFSPWDVQTVNVHFSWMQQYGIDCAALQRFGAGNAQLDGIANRVKNAAETYGRKFYIMYDISGWNNFQSEIKTDWTNDIVGALHLTSSTAYAFQNGKPVVCIWGFGVAGRPGDVNAYIDVINYFKNQGCYVIIGGPRDWRSQSANLPAFNLANMIMPWATGTFGDLPGADSYVPTLSDDFAYCNSHGIDYQAEVFPGFAWSNWNGGAPNQIPRQHGDLMWEQFANIRNQGIGNVYVGMFDEFDEATAIAKAAEDASMKPTNQYFLTLDADGVHVSSDYYLRLTNDGAKMVKGQISLTFSHPTPFIVNGTTTTTYIDHCDAATGWTSGNTLSINTADKKEGTGALQSAGSATDEFRKSFTAINTGATATNGSLQFWYYVSDASKFGNDNQIELGSGGAADINEYSWNIGTLVNGWNLITKSFNTATVTAGTPNLSAINWFRIYHTKTAGITTKVDAITVIH</sequence>
<proteinExistence type="predicted"/>
<evidence type="ECO:0000313" key="3">
    <source>
        <dbReference type="Proteomes" id="UP000251402"/>
    </source>
</evidence>
<accession>A0A5C1I1M6</accession>
<protein>
    <recommendedName>
        <fullName evidence="4">Xylosidase</fullName>
    </recommendedName>
</protein>